<dbReference type="Gene3D" id="3.40.50.360">
    <property type="match status" value="1"/>
</dbReference>
<organism evidence="4 5">
    <name type="scientific">Priestia filamentosa</name>
    <dbReference type="NCBI Taxonomy" id="1402861"/>
    <lineage>
        <taxon>Bacteria</taxon>
        <taxon>Bacillati</taxon>
        <taxon>Bacillota</taxon>
        <taxon>Bacilli</taxon>
        <taxon>Bacillales</taxon>
        <taxon>Bacillaceae</taxon>
        <taxon>Priestia</taxon>
    </lineage>
</organism>
<reference evidence="4 5" key="1">
    <citation type="journal article" date="2015" name="PLoS ONE">
        <title>Genome Sequence of Bacillus endophyticus and Analysis of Its Companion Mechanism in the Ketogulonigenium vulgare-Bacillus Strain Consortium.</title>
        <authorList>
            <person name="Jia N."/>
            <person name="Du J."/>
            <person name="Ding M.Z."/>
            <person name="Gao F."/>
            <person name="Yuan Y.J."/>
        </authorList>
    </citation>
    <scope>NUCLEOTIDE SEQUENCE [LARGE SCALE GENOMIC DNA]</scope>
    <source>
        <strain evidence="4 5">Hbe603</strain>
    </source>
</reference>
<dbReference type="SUPFAM" id="SSF52218">
    <property type="entry name" value="Flavoproteins"/>
    <property type="match status" value="1"/>
</dbReference>
<dbReference type="Proteomes" id="UP000036202">
    <property type="component" value="Chromosome"/>
</dbReference>
<dbReference type="AlphaFoldDB" id="A0A0H4KUQ8"/>
<dbReference type="GO" id="GO:0010181">
    <property type="term" value="F:FMN binding"/>
    <property type="evidence" value="ECO:0007669"/>
    <property type="project" value="InterPro"/>
</dbReference>
<name>A0A0H4KUQ8_9BACI</name>
<dbReference type="KEGG" id="beo:BEH_07955"/>
<keyword evidence="5" id="KW-1185">Reference proteome</keyword>
<dbReference type="PATRIC" id="fig|135735.6.peg.1630"/>
<dbReference type="PIRSF" id="PIRSF005087">
    <property type="entry name" value="NrdI"/>
    <property type="match status" value="1"/>
</dbReference>
<evidence type="ECO:0000313" key="4">
    <source>
        <dbReference type="EMBL" id="AKO92038.1"/>
    </source>
</evidence>
<dbReference type="InterPro" id="IPR029039">
    <property type="entry name" value="Flavoprotein-like_sf"/>
</dbReference>
<dbReference type="InterPro" id="IPR004465">
    <property type="entry name" value="RNR_NrdI"/>
</dbReference>
<dbReference type="Pfam" id="PF07972">
    <property type="entry name" value="Flavodoxin_NdrI"/>
    <property type="match status" value="1"/>
</dbReference>
<dbReference type="NCBIfam" id="TIGR00333">
    <property type="entry name" value="nrdI"/>
    <property type="match status" value="1"/>
</dbReference>
<evidence type="ECO:0000256" key="2">
    <source>
        <dbReference type="ARBA" id="ARBA00009942"/>
    </source>
</evidence>
<gene>
    <name evidence="3" type="primary">nrdI</name>
    <name evidence="4" type="ORF">BEH_07955</name>
</gene>
<dbReference type="EMBL" id="CP011974">
    <property type="protein sequence ID" value="AKO92038.1"/>
    <property type="molecule type" value="Genomic_DNA"/>
</dbReference>
<evidence type="ECO:0000256" key="3">
    <source>
        <dbReference type="HAMAP-Rule" id="MF_00128"/>
    </source>
</evidence>
<sequence>MLIIYDSRTGNVERFINKLELSHVQKIKEELKVNEDFILITYTTGFGQVPETTTTFLNNNSEHLKAVAVSGNRNWGMSYGKAGDTISQQYEVPLLLKFELSGTKKDINTITQEVLRFDRNATEMD</sequence>
<dbReference type="HAMAP" id="MF_00128">
    <property type="entry name" value="NrdI"/>
    <property type="match status" value="1"/>
</dbReference>
<comment type="function">
    <text evidence="1 3">Probably involved in ribonucleotide reductase function.</text>
</comment>
<proteinExistence type="inferred from homology"/>
<dbReference type="InterPro" id="IPR020852">
    <property type="entry name" value="RNR_Ib_NrdI_bac"/>
</dbReference>
<protein>
    <recommendedName>
        <fullName evidence="3">Protein NrdI</fullName>
    </recommendedName>
</protein>
<dbReference type="OrthoDB" id="350535at2"/>
<comment type="similarity">
    <text evidence="2 3">Belongs to the NrdI family.</text>
</comment>
<reference evidence="5" key="2">
    <citation type="submission" date="2015-06" db="EMBL/GenBank/DDBJ databases">
        <title>Genome Sequence of Bacillus endophyticus and Analysis of its Companion Mechanism in the Ketogulonigenium vulgare-Bacillus strain Consortium.</title>
        <authorList>
            <person name="Jia N."/>
            <person name="Du J."/>
            <person name="Ding M.-Z."/>
            <person name="Gao F."/>
            <person name="Yuan Y.-J."/>
        </authorList>
    </citation>
    <scope>NUCLEOTIDE SEQUENCE [LARGE SCALE GENOMIC DNA]</scope>
    <source>
        <strain evidence="5">Hbe603</strain>
    </source>
</reference>
<accession>A0A0H4KUQ8</accession>
<evidence type="ECO:0000256" key="1">
    <source>
        <dbReference type="ARBA" id="ARBA00003999"/>
    </source>
</evidence>
<dbReference type="PANTHER" id="PTHR37297">
    <property type="entry name" value="PROTEIN NRDI"/>
    <property type="match status" value="1"/>
</dbReference>
<dbReference type="RefSeq" id="WP_046216999.1">
    <property type="nucleotide sequence ID" value="NZ_CP011974.1"/>
</dbReference>
<evidence type="ECO:0000313" key="5">
    <source>
        <dbReference type="Proteomes" id="UP000036202"/>
    </source>
</evidence>
<dbReference type="PANTHER" id="PTHR37297:SF1">
    <property type="entry name" value="PROTEIN NRDI"/>
    <property type="match status" value="1"/>
</dbReference>